<sequence>MGSRCGNFALPLALISPLLLVAVAGGTDLVVMENHRGNLQNAADAAVLAVAKEAGLKGWKADAAEEVASSNIAVNLANRFSSATFAHKLTTDEKTREISLELTQDHYAYFTSYFIGSPQITVHAKAHATGQSSICIIVQSPNQNEAFFLGGASRISASGCSAYSNSTSTKGISVKDTSTLVSQLACSAGGFNGKPGNFSPLPITDCPTIADPLASRAQLVDNHLGAPACDFQQLKLKNASQTLRPGTYCGGIDIKQQSQITLQPGIYIIKDGKLKIDQGSSIKGDKVAFVFMGAGATLDFKNDSKVSLSAPESGPMAGILMYAQQTSKPLRDFKLESKDAEKLIGTVYLPSDKLVIGGDKDGDGVCDPDIADDGTIVPSASSVCDSDVGAASSWTAIVAKELKVTAGSNLVLNSDYQDSLVPVPEGIGPNSGRVLLSR</sequence>
<evidence type="ECO:0000259" key="1">
    <source>
        <dbReference type="Pfam" id="PF13400"/>
    </source>
</evidence>
<dbReference type="RefSeq" id="WP_252821181.1">
    <property type="nucleotide sequence ID" value="NZ_JAMXQS010000008.1"/>
</dbReference>
<proteinExistence type="predicted"/>
<dbReference type="InterPro" id="IPR028087">
    <property type="entry name" value="Tad_N"/>
</dbReference>
<comment type="caution">
    <text evidence="2">The sequence shown here is derived from an EMBL/GenBank/DDBJ whole genome shotgun (WGS) entry which is preliminary data.</text>
</comment>
<protein>
    <submittedName>
        <fullName evidence="2">Pilus assembly protein TadG-related protein</fullName>
    </submittedName>
</protein>
<name>A0ABT1C9L4_9HYPH</name>
<gene>
    <name evidence="2" type="ORF">NGM99_17225</name>
</gene>
<evidence type="ECO:0000313" key="2">
    <source>
        <dbReference type="EMBL" id="MCO6051529.1"/>
    </source>
</evidence>
<dbReference type="Proteomes" id="UP001205906">
    <property type="component" value="Unassembled WGS sequence"/>
</dbReference>
<evidence type="ECO:0000313" key="3">
    <source>
        <dbReference type="Proteomes" id="UP001205906"/>
    </source>
</evidence>
<organism evidence="2 3">
    <name type="scientific">Mesorhizobium liriopis</name>
    <dbReference type="NCBI Taxonomy" id="2953882"/>
    <lineage>
        <taxon>Bacteria</taxon>
        <taxon>Pseudomonadati</taxon>
        <taxon>Pseudomonadota</taxon>
        <taxon>Alphaproteobacteria</taxon>
        <taxon>Hyphomicrobiales</taxon>
        <taxon>Phyllobacteriaceae</taxon>
        <taxon>Mesorhizobium</taxon>
    </lineage>
</organism>
<dbReference type="EMBL" id="JAMXQS010000008">
    <property type="protein sequence ID" value="MCO6051529.1"/>
    <property type="molecule type" value="Genomic_DNA"/>
</dbReference>
<reference evidence="2 3" key="1">
    <citation type="submission" date="2022-06" db="EMBL/GenBank/DDBJ databases">
        <title>Mesorhizobium sp. strain RP14 Genome sequencing and assembly.</title>
        <authorList>
            <person name="Kim I."/>
        </authorList>
    </citation>
    <scope>NUCLEOTIDE SEQUENCE [LARGE SCALE GENOMIC DNA]</scope>
    <source>
        <strain evidence="3">RP14(2022)</strain>
    </source>
</reference>
<dbReference type="Pfam" id="PF13400">
    <property type="entry name" value="Tad"/>
    <property type="match status" value="1"/>
</dbReference>
<accession>A0ABT1C9L4</accession>
<feature type="domain" description="Putative Flp pilus-assembly TadG-like N-terminal" evidence="1">
    <location>
        <begin position="6"/>
        <end position="51"/>
    </location>
</feature>
<keyword evidence="3" id="KW-1185">Reference proteome</keyword>